<dbReference type="PANTHER" id="PTHR48100:SF1">
    <property type="entry name" value="HISTIDINE PHOSPHATASE FAMILY PROTEIN-RELATED"/>
    <property type="match status" value="1"/>
</dbReference>
<dbReference type="SUPFAM" id="SSF53254">
    <property type="entry name" value="Phosphoglycerate mutase-like"/>
    <property type="match status" value="1"/>
</dbReference>
<organism evidence="5 6">
    <name type="scientific">Hypnocyclicus thermotrophus</name>
    <dbReference type="NCBI Taxonomy" id="1627895"/>
    <lineage>
        <taxon>Bacteria</taxon>
        <taxon>Fusobacteriati</taxon>
        <taxon>Fusobacteriota</taxon>
        <taxon>Fusobacteriia</taxon>
        <taxon>Fusobacteriales</taxon>
        <taxon>Fusobacteriaceae</taxon>
        <taxon>Hypnocyclicus</taxon>
    </lineage>
</organism>
<proteinExistence type="predicted"/>
<dbReference type="PANTHER" id="PTHR48100">
    <property type="entry name" value="BROAD-SPECIFICITY PHOSPHATASE YOR283W-RELATED"/>
    <property type="match status" value="1"/>
</dbReference>
<dbReference type="Pfam" id="PF00300">
    <property type="entry name" value="His_Phos_1"/>
    <property type="match status" value="1"/>
</dbReference>
<dbReference type="GO" id="GO:0005737">
    <property type="term" value="C:cytoplasm"/>
    <property type="evidence" value="ECO:0007669"/>
    <property type="project" value="TreeGrafter"/>
</dbReference>
<dbReference type="InterPro" id="IPR013078">
    <property type="entry name" value="His_Pase_superF_clade-1"/>
</dbReference>
<feature type="binding site" evidence="4">
    <location>
        <position position="57"/>
    </location>
    <ligand>
        <name>substrate</name>
    </ligand>
</feature>
<evidence type="ECO:0000256" key="2">
    <source>
        <dbReference type="ARBA" id="ARBA00023235"/>
    </source>
</evidence>
<dbReference type="PROSITE" id="PS00175">
    <property type="entry name" value="PG_MUTASE"/>
    <property type="match status" value="1"/>
</dbReference>
<dbReference type="GO" id="GO:0016791">
    <property type="term" value="F:phosphatase activity"/>
    <property type="evidence" value="ECO:0007669"/>
    <property type="project" value="TreeGrafter"/>
</dbReference>
<dbReference type="CDD" id="cd07067">
    <property type="entry name" value="HP_PGM_like"/>
    <property type="match status" value="1"/>
</dbReference>
<dbReference type="Gene3D" id="3.40.50.1240">
    <property type="entry name" value="Phosphoglycerate mutase-like"/>
    <property type="match status" value="1"/>
</dbReference>
<evidence type="ECO:0000256" key="1">
    <source>
        <dbReference type="ARBA" id="ARBA00023152"/>
    </source>
</evidence>
<dbReference type="Proteomes" id="UP000294678">
    <property type="component" value="Unassembled WGS sequence"/>
</dbReference>
<gene>
    <name evidence="5" type="ORF">EV215_0360</name>
</gene>
<dbReference type="PIRSF" id="PIRSF000709">
    <property type="entry name" value="6PFK_2-Ptase"/>
    <property type="match status" value="1"/>
</dbReference>
<dbReference type="AlphaFoldDB" id="A0AA46I6K9"/>
<protein>
    <submittedName>
        <fullName evidence="5">Phosphoglycerate mutase</fullName>
    </submittedName>
</protein>
<dbReference type="InterPro" id="IPR001345">
    <property type="entry name" value="PG/BPGM_mutase_AS"/>
</dbReference>
<evidence type="ECO:0000256" key="3">
    <source>
        <dbReference type="PIRSR" id="PIRSR613078-1"/>
    </source>
</evidence>
<comment type="caution">
    <text evidence="5">The sequence shown here is derived from an EMBL/GenBank/DDBJ whole genome shotgun (WGS) entry which is preliminary data.</text>
</comment>
<dbReference type="SMART" id="SM00855">
    <property type="entry name" value="PGAM"/>
    <property type="match status" value="1"/>
</dbReference>
<dbReference type="InterPro" id="IPR029033">
    <property type="entry name" value="His_PPase_superfam"/>
</dbReference>
<evidence type="ECO:0000313" key="6">
    <source>
        <dbReference type="Proteomes" id="UP000294678"/>
    </source>
</evidence>
<keyword evidence="6" id="KW-1185">Reference proteome</keyword>
<dbReference type="RefSeq" id="WP_134112266.1">
    <property type="nucleotide sequence ID" value="NZ_SOBG01000001.1"/>
</dbReference>
<dbReference type="EMBL" id="SOBG01000001">
    <property type="protein sequence ID" value="TDT72550.1"/>
    <property type="molecule type" value="Genomic_DNA"/>
</dbReference>
<name>A0AA46I6K9_9FUSO</name>
<keyword evidence="1" id="KW-0324">Glycolysis</keyword>
<dbReference type="InterPro" id="IPR050275">
    <property type="entry name" value="PGM_Phosphatase"/>
</dbReference>
<sequence length="203" mass="23996">MNIYIIRHGETEWNIVKKWQGHKNSNLTELGKLQAEKLANKLKNIKFNKIYSSPLGRAYDTAKILKGNRDIDIELDNRLKEINMGVLEGLDREIGIKKYGNTIEQFWNYPHLYNHKEINGESFYSLNNRTKEFLEEIIKKYNKNEHIVIVSHGVTIKSFLFNIKNKNIKEFWDGGHVKNTALTHIYFDNEFKIIKYLDNSHLQ</sequence>
<feature type="active site" description="Tele-phosphohistidine intermediate" evidence="3">
    <location>
        <position position="8"/>
    </location>
</feature>
<reference evidence="5 6" key="1">
    <citation type="submission" date="2019-03" db="EMBL/GenBank/DDBJ databases">
        <title>Genomic Encyclopedia of Type Strains, Phase IV (KMG-IV): sequencing the most valuable type-strain genomes for metagenomic binning, comparative biology and taxonomic classification.</title>
        <authorList>
            <person name="Goeker M."/>
        </authorList>
    </citation>
    <scope>NUCLEOTIDE SEQUENCE [LARGE SCALE GENOMIC DNA]</scope>
    <source>
        <strain evidence="5 6">DSM 100055</strain>
    </source>
</reference>
<feature type="active site" description="Proton donor/acceptor" evidence="3">
    <location>
        <position position="81"/>
    </location>
</feature>
<evidence type="ECO:0000256" key="4">
    <source>
        <dbReference type="PIRSR" id="PIRSR613078-2"/>
    </source>
</evidence>
<accession>A0AA46I6K9</accession>
<evidence type="ECO:0000313" key="5">
    <source>
        <dbReference type="EMBL" id="TDT72550.1"/>
    </source>
</evidence>
<keyword evidence="2" id="KW-0413">Isomerase</keyword>
<feature type="binding site" evidence="4">
    <location>
        <begin position="7"/>
        <end position="14"/>
    </location>
    <ligand>
        <name>substrate</name>
    </ligand>
</feature>